<reference evidence="1 2" key="1">
    <citation type="submission" date="2021-05" db="EMBL/GenBank/DDBJ databases">
        <authorList>
            <person name="Kumar R."/>
            <person name="Kumar A."/>
            <person name="Mukhia S."/>
        </authorList>
    </citation>
    <scope>NUCLEOTIDE SEQUENCE [LARGE SCALE GENOMIC DNA]</scope>
    <source>
        <strain evidence="1 2">ERMR7:08</strain>
    </source>
</reference>
<accession>A0ABY7NGD1</accession>
<proteinExistence type="predicted"/>
<gene>
    <name evidence="1" type="ORF">KIV56_17195</name>
</gene>
<name>A0ABY7NGD1_9MICO</name>
<keyword evidence="2" id="KW-1185">Reference proteome</keyword>
<evidence type="ECO:0000313" key="1">
    <source>
        <dbReference type="EMBL" id="WBM79881.1"/>
    </source>
</evidence>
<organism evidence="1 2">
    <name type="scientific">Cryobacterium breve</name>
    <dbReference type="NCBI Taxonomy" id="1259258"/>
    <lineage>
        <taxon>Bacteria</taxon>
        <taxon>Bacillati</taxon>
        <taxon>Actinomycetota</taxon>
        <taxon>Actinomycetes</taxon>
        <taxon>Micrococcales</taxon>
        <taxon>Microbacteriaceae</taxon>
        <taxon>Cryobacterium</taxon>
    </lineage>
</organism>
<dbReference type="Proteomes" id="UP001212421">
    <property type="component" value="Chromosome"/>
</dbReference>
<protein>
    <submittedName>
        <fullName evidence="1">Uncharacterized protein</fullName>
    </submittedName>
</protein>
<dbReference type="RefSeq" id="WP_281534492.1">
    <property type="nucleotide sequence ID" value="NZ_CP075584.1"/>
</dbReference>
<evidence type="ECO:0000313" key="2">
    <source>
        <dbReference type="Proteomes" id="UP001212421"/>
    </source>
</evidence>
<sequence>MAPKSDRVPMPLFMDVDGGLCGMPFNNAAVWWELERFPTFAPAPYPAHAWASRAAISALNDLVDERLIEPIWCTSWDAGANYLISALGLHGGSWRIAPVGTRQGDLMLRDNWIKTLAISRILKGEAFVMVDDLLGDDSTRPWTPQRRSIHQTFGSANSLLLGTKPEKGLTVVEVLRIREYVTERSEGPGK</sequence>
<dbReference type="EMBL" id="CP075584">
    <property type="protein sequence ID" value="WBM79881.1"/>
    <property type="molecule type" value="Genomic_DNA"/>
</dbReference>